<organism evidence="1">
    <name type="scientific">marine sediment metagenome</name>
    <dbReference type="NCBI Taxonomy" id="412755"/>
    <lineage>
        <taxon>unclassified sequences</taxon>
        <taxon>metagenomes</taxon>
        <taxon>ecological metagenomes</taxon>
    </lineage>
</organism>
<sequence>KHRFSYKGLPVPSVTQILKDLGYLSSFYILDLSLAFRHIDPLIWYPSDLDKECEYKCF</sequence>
<gene>
    <name evidence="1" type="ORF">S12H4_59978</name>
</gene>
<dbReference type="EMBL" id="BARW01039352">
    <property type="protein sequence ID" value="GAJ19775.1"/>
    <property type="molecule type" value="Genomic_DNA"/>
</dbReference>
<feature type="non-terminal residue" evidence="1">
    <location>
        <position position="1"/>
    </location>
</feature>
<evidence type="ECO:0000313" key="1">
    <source>
        <dbReference type="EMBL" id="GAJ19775.1"/>
    </source>
</evidence>
<proteinExistence type="predicted"/>
<protein>
    <submittedName>
        <fullName evidence="1">Uncharacterized protein</fullName>
    </submittedName>
</protein>
<dbReference type="AlphaFoldDB" id="X1W087"/>
<reference evidence="1" key="1">
    <citation type="journal article" date="2014" name="Front. Microbiol.">
        <title>High frequency of phylogenetically diverse reductive dehalogenase-homologous genes in deep subseafloor sedimentary metagenomes.</title>
        <authorList>
            <person name="Kawai M."/>
            <person name="Futagami T."/>
            <person name="Toyoda A."/>
            <person name="Takaki Y."/>
            <person name="Nishi S."/>
            <person name="Hori S."/>
            <person name="Arai W."/>
            <person name="Tsubouchi T."/>
            <person name="Morono Y."/>
            <person name="Uchiyama I."/>
            <person name="Ito T."/>
            <person name="Fujiyama A."/>
            <person name="Inagaki F."/>
            <person name="Takami H."/>
        </authorList>
    </citation>
    <scope>NUCLEOTIDE SEQUENCE</scope>
    <source>
        <strain evidence="1">Expedition CK06-06</strain>
    </source>
</reference>
<accession>X1W087</accession>
<name>X1W087_9ZZZZ</name>
<comment type="caution">
    <text evidence="1">The sequence shown here is derived from an EMBL/GenBank/DDBJ whole genome shotgun (WGS) entry which is preliminary data.</text>
</comment>